<dbReference type="RefSeq" id="WP_015064207.1">
    <property type="nucleotide sequence ID" value="NC_019382.1"/>
</dbReference>
<comment type="cofactor">
    <cofactor evidence="1">
        <name>FAD</name>
        <dbReference type="ChEBI" id="CHEBI:57692"/>
    </cofactor>
</comment>
<dbReference type="InterPro" id="IPR028202">
    <property type="entry name" value="Reductase_C"/>
</dbReference>
<feature type="domain" description="Reductase C-terminal" evidence="6">
    <location>
        <begin position="320"/>
        <end position="401"/>
    </location>
</feature>
<dbReference type="GO" id="GO:0005737">
    <property type="term" value="C:cytoplasm"/>
    <property type="evidence" value="ECO:0007669"/>
    <property type="project" value="TreeGrafter"/>
</dbReference>
<dbReference type="Proteomes" id="UP000007564">
    <property type="component" value="Chromosome"/>
</dbReference>
<proteinExistence type="predicted"/>
<dbReference type="PANTHER" id="PTHR43557">
    <property type="entry name" value="APOPTOSIS-INDUCING FACTOR 1"/>
    <property type="match status" value="1"/>
</dbReference>
<evidence type="ECO:0000256" key="2">
    <source>
        <dbReference type="ARBA" id="ARBA00022630"/>
    </source>
</evidence>
<sequence length="410" mass="42748">MEQQHTIVIIGAGQAGGWAARTLRAEGYAGRVLLCGDETAPPYERPPLSKEQLAAQAPALPSLMDAAQLAELHIDWLGGAAATRIDRAGRRVLLGDGQALRYDALILCTGGRPRLPPLPGADLSCVHTLRTIDDAARLRAAFDGAPRVAVLGGGWIGLEVAAAARQRGCAVVLLEAADRLCARSGPGLLSETLARLHAGQGVDLRLNARVQRIDAHGRGCRLALADGQGIEADIVVAGVGLVRNDELARQAGLACDHGVIVDGACRTSDPDIYAAGDVAVMARPDGKLAGLESWQNAQDQGIAAARAALGQAVRYAPLPFFWSQQYDTLVQMAGASEPGAALVLRQGGPAQLLCVEMRADGRAAAVLGVNAAREFRQLRKYIAEGARLDARRLADPRSPLAGAVLGEAAA</sequence>
<dbReference type="HOGENOM" id="CLU_003291_4_0_4"/>
<dbReference type="SUPFAM" id="SSF55424">
    <property type="entry name" value="FAD/NAD-linked reductases, dimerisation (C-terminal) domain"/>
    <property type="match status" value="1"/>
</dbReference>
<dbReference type="PANTHER" id="PTHR43557:SF2">
    <property type="entry name" value="RIESKE DOMAIN-CONTAINING PROTEIN-RELATED"/>
    <property type="match status" value="1"/>
</dbReference>
<dbReference type="KEGG" id="bbh:BN112_1875"/>
<dbReference type="InterPro" id="IPR036188">
    <property type="entry name" value="FAD/NAD-bd_sf"/>
</dbReference>
<evidence type="ECO:0000313" key="7">
    <source>
        <dbReference type="EMBL" id="CCJ53792.1"/>
    </source>
</evidence>
<dbReference type="InterPro" id="IPR023753">
    <property type="entry name" value="FAD/NAD-binding_dom"/>
</dbReference>
<accession>A0A0C6P6L7</accession>
<feature type="domain" description="FAD/NAD(P)-binding" evidence="5">
    <location>
        <begin position="6"/>
        <end position="301"/>
    </location>
</feature>
<organism evidence="7 8">
    <name type="scientific">Bordetella bronchiseptica 253</name>
    <dbReference type="NCBI Taxonomy" id="568707"/>
    <lineage>
        <taxon>Bacteria</taxon>
        <taxon>Pseudomonadati</taxon>
        <taxon>Pseudomonadota</taxon>
        <taxon>Betaproteobacteria</taxon>
        <taxon>Burkholderiales</taxon>
        <taxon>Alcaligenaceae</taxon>
        <taxon>Bordetella</taxon>
    </lineage>
</organism>
<keyword evidence="3" id="KW-0274">FAD</keyword>
<dbReference type="PRINTS" id="PR00368">
    <property type="entry name" value="FADPNR"/>
</dbReference>
<dbReference type="Gene3D" id="3.50.50.60">
    <property type="entry name" value="FAD/NAD(P)-binding domain"/>
    <property type="match status" value="2"/>
</dbReference>
<dbReference type="PRINTS" id="PR00411">
    <property type="entry name" value="PNDRDTASEI"/>
</dbReference>
<name>A0A0C6P6L7_BORBO</name>
<dbReference type="InterPro" id="IPR016156">
    <property type="entry name" value="FAD/NAD-linked_Rdtase_dimer_sf"/>
</dbReference>
<dbReference type="GO" id="GO:0016651">
    <property type="term" value="F:oxidoreductase activity, acting on NAD(P)H"/>
    <property type="evidence" value="ECO:0007669"/>
    <property type="project" value="TreeGrafter"/>
</dbReference>
<protein>
    <submittedName>
        <fullName evidence="7">Putative reductase</fullName>
    </submittedName>
</protein>
<reference evidence="7 8" key="1">
    <citation type="journal article" date="2012" name="BMC Genomics">
        <title>Comparative genomics of the classical Bordetella subspecies: the evolution and exchange of virulence-associated diversity amongst closely related pathogens.</title>
        <authorList>
            <person name="Park J."/>
            <person name="Zhang Y."/>
            <person name="Buboltz A.M."/>
            <person name="Zhang X."/>
            <person name="Schuster S.C."/>
            <person name="Ahuja U."/>
            <person name="Liu M."/>
            <person name="Miller J.F."/>
            <person name="Sebaihia M."/>
            <person name="Bentley S.D."/>
            <person name="Parkhill J."/>
            <person name="Harvill E.T."/>
        </authorList>
    </citation>
    <scope>NUCLEOTIDE SEQUENCE [LARGE SCALE GENOMIC DNA]</scope>
    <source>
        <strain evidence="7 8">253</strain>
    </source>
</reference>
<dbReference type="SUPFAM" id="SSF51905">
    <property type="entry name" value="FAD/NAD(P)-binding domain"/>
    <property type="match status" value="1"/>
</dbReference>
<keyword evidence="2" id="KW-0285">Flavoprotein</keyword>
<evidence type="ECO:0000259" key="6">
    <source>
        <dbReference type="Pfam" id="PF14759"/>
    </source>
</evidence>
<dbReference type="OrthoDB" id="9769238at2"/>
<evidence type="ECO:0000256" key="1">
    <source>
        <dbReference type="ARBA" id="ARBA00001974"/>
    </source>
</evidence>
<dbReference type="Pfam" id="PF07992">
    <property type="entry name" value="Pyr_redox_2"/>
    <property type="match status" value="1"/>
</dbReference>
<dbReference type="Pfam" id="PF14759">
    <property type="entry name" value="Reductase_C"/>
    <property type="match status" value="1"/>
</dbReference>
<dbReference type="Gene3D" id="3.30.390.30">
    <property type="match status" value="1"/>
</dbReference>
<evidence type="ECO:0000256" key="3">
    <source>
        <dbReference type="ARBA" id="ARBA00022827"/>
    </source>
</evidence>
<dbReference type="InterPro" id="IPR050446">
    <property type="entry name" value="FAD-oxidoreductase/Apoptosis"/>
</dbReference>
<dbReference type="AlphaFoldDB" id="A0A0C6P6L7"/>
<evidence type="ECO:0000256" key="4">
    <source>
        <dbReference type="ARBA" id="ARBA00023002"/>
    </source>
</evidence>
<gene>
    <name evidence="7" type="ORF">BN112_1875</name>
</gene>
<dbReference type="EMBL" id="HE965806">
    <property type="protein sequence ID" value="CCJ53792.1"/>
    <property type="molecule type" value="Genomic_DNA"/>
</dbReference>
<evidence type="ECO:0000259" key="5">
    <source>
        <dbReference type="Pfam" id="PF07992"/>
    </source>
</evidence>
<evidence type="ECO:0000313" key="8">
    <source>
        <dbReference type="Proteomes" id="UP000007564"/>
    </source>
</evidence>
<keyword evidence="4" id="KW-0560">Oxidoreductase</keyword>